<organism evidence="1 2">
    <name type="scientific">Alloyangia mangrovi</name>
    <dbReference type="NCBI Taxonomy" id="1779329"/>
    <lineage>
        <taxon>Bacteria</taxon>
        <taxon>Pseudomonadati</taxon>
        <taxon>Pseudomonadota</taxon>
        <taxon>Alphaproteobacteria</taxon>
        <taxon>Rhodobacterales</taxon>
        <taxon>Roseobacteraceae</taxon>
        <taxon>Alloyangia</taxon>
    </lineage>
</organism>
<proteinExistence type="predicted"/>
<dbReference type="PANTHER" id="PTHR45458:SF2">
    <property type="entry name" value="OXIDOREDUCTASE, SHORT CHAIN DEHYDROGENASE_REDUCTASE FAMILY SUPERFAMILY (AFU_ORTHOLOGUE AFUA_3G13450)"/>
    <property type="match status" value="1"/>
</dbReference>
<dbReference type="Pfam" id="PF00106">
    <property type="entry name" value="adh_short"/>
    <property type="match status" value="1"/>
</dbReference>
<evidence type="ECO:0000313" key="2">
    <source>
        <dbReference type="Proteomes" id="UP000217448"/>
    </source>
</evidence>
<dbReference type="InterPro" id="IPR002347">
    <property type="entry name" value="SDR_fam"/>
</dbReference>
<gene>
    <name evidence="1" type="ORF">CLG85_022250</name>
</gene>
<protein>
    <submittedName>
        <fullName evidence="1">SDR family NAD(P)-dependent oxidoreductase</fullName>
    </submittedName>
</protein>
<dbReference type="InterPro" id="IPR036291">
    <property type="entry name" value="NAD(P)-bd_dom_sf"/>
</dbReference>
<reference evidence="2" key="1">
    <citation type="submission" date="2023-07" db="EMBL/GenBank/DDBJ databases">
        <title>Yangia mangrovi SAOS 153D genome.</title>
        <authorList>
            <person name="Verma A."/>
            <person name="Pal Y."/>
            <person name="Sundharam S."/>
            <person name="Bisht B."/>
            <person name="Srinivasan K."/>
        </authorList>
    </citation>
    <scope>NUCLEOTIDE SEQUENCE [LARGE SCALE GENOMIC DNA]</scope>
    <source>
        <strain evidence="2">SAOS 153D</strain>
    </source>
</reference>
<dbReference type="Gene3D" id="3.40.50.720">
    <property type="entry name" value="NAD(P)-binding Rossmann-like Domain"/>
    <property type="match status" value="1"/>
</dbReference>
<sequence>MPTVLIIGAQAGAGLALAHAYARRGWAVLAANPRPFAAADFARLGPEVSEFRYDPTSDASARDIAQRLTGRAIDLAIFTQVLREETAAPIDRVTGGAFERTMLENTFAPLHLAALLAPNLAAADQPVAVALVDPAGRTGRFHGPAQYGLRASQAALVQMWRNLAVEWQESGIRCLALQGAGEGVALAEAVLRAIDTADETPSGSIVDLSAVPALT</sequence>
<accession>A0ABT2KPV0</accession>
<dbReference type="PANTHER" id="PTHR45458">
    <property type="entry name" value="SHORT-CHAIN DEHYDROGENASE/REDUCTASE SDR"/>
    <property type="match status" value="1"/>
</dbReference>
<keyword evidence="2" id="KW-1185">Reference proteome</keyword>
<dbReference type="Proteomes" id="UP000217448">
    <property type="component" value="Unassembled WGS sequence"/>
</dbReference>
<name>A0ABT2KPV0_9RHOB</name>
<dbReference type="RefSeq" id="WP_260350083.1">
    <property type="nucleotide sequence ID" value="NZ_NTHN02000058.1"/>
</dbReference>
<dbReference type="SUPFAM" id="SSF51735">
    <property type="entry name" value="NAD(P)-binding Rossmann-fold domains"/>
    <property type="match status" value="1"/>
</dbReference>
<dbReference type="InterPro" id="IPR052184">
    <property type="entry name" value="SDR_enzymes"/>
</dbReference>
<dbReference type="EMBL" id="NTHN02000058">
    <property type="protein sequence ID" value="MCT4372879.1"/>
    <property type="molecule type" value="Genomic_DNA"/>
</dbReference>
<comment type="caution">
    <text evidence="1">The sequence shown here is derived from an EMBL/GenBank/DDBJ whole genome shotgun (WGS) entry which is preliminary data.</text>
</comment>
<evidence type="ECO:0000313" key="1">
    <source>
        <dbReference type="EMBL" id="MCT4372879.1"/>
    </source>
</evidence>